<dbReference type="Proteomes" id="UP000076842">
    <property type="component" value="Unassembled WGS sequence"/>
</dbReference>
<evidence type="ECO:0008006" key="4">
    <source>
        <dbReference type="Google" id="ProtNLM"/>
    </source>
</evidence>
<feature type="signal peptide" evidence="1">
    <location>
        <begin position="1"/>
        <end position="17"/>
    </location>
</feature>
<dbReference type="InParanoid" id="A0A165DZS5"/>
<reference evidence="2 3" key="1">
    <citation type="journal article" date="2016" name="Mol. Biol. Evol.">
        <title>Comparative Genomics of Early-Diverging Mushroom-Forming Fungi Provides Insights into the Origins of Lignocellulose Decay Capabilities.</title>
        <authorList>
            <person name="Nagy L.G."/>
            <person name="Riley R."/>
            <person name="Tritt A."/>
            <person name="Adam C."/>
            <person name="Daum C."/>
            <person name="Floudas D."/>
            <person name="Sun H."/>
            <person name="Yadav J.S."/>
            <person name="Pangilinan J."/>
            <person name="Larsson K.H."/>
            <person name="Matsuura K."/>
            <person name="Barry K."/>
            <person name="Labutti K."/>
            <person name="Kuo R."/>
            <person name="Ohm R.A."/>
            <person name="Bhattacharya S.S."/>
            <person name="Shirouzu T."/>
            <person name="Yoshinaga Y."/>
            <person name="Martin F.M."/>
            <person name="Grigoriev I.V."/>
            <person name="Hibbett D.S."/>
        </authorList>
    </citation>
    <scope>NUCLEOTIDE SEQUENCE [LARGE SCALE GENOMIC DNA]</scope>
    <source>
        <strain evidence="2 3">HHB12733</strain>
    </source>
</reference>
<keyword evidence="1" id="KW-0732">Signal</keyword>
<evidence type="ECO:0000313" key="3">
    <source>
        <dbReference type="Proteomes" id="UP000076842"/>
    </source>
</evidence>
<gene>
    <name evidence="2" type="ORF">CALCODRAFT_557323</name>
</gene>
<accession>A0A165DZS5</accession>
<dbReference type="AlphaFoldDB" id="A0A165DZS5"/>
<dbReference type="OrthoDB" id="3342035at2759"/>
<proteinExistence type="predicted"/>
<organism evidence="2 3">
    <name type="scientific">Calocera cornea HHB12733</name>
    <dbReference type="NCBI Taxonomy" id="1353952"/>
    <lineage>
        <taxon>Eukaryota</taxon>
        <taxon>Fungi</taxon>
        <taxon>Dikarya</taxon>
        <taxon>Basidiomycota</taxon>
        <taxon>Agaricomycotina</taxon>
        <taxon>Dacrymycetes</taxon>
        <taxon>Dacrymycetales</taxon>
        <taxon>Dacrymycetaceae</taxon>
        <taxon>Calocera</taxon>
    </lineage>
</organism>
<evidence type="ECO:0000313" key="2">
    <source>
        <dbReference type="EMBL" id="KZT53817.1"/>
    </source>
</evidence>
<keyword evidence="3" id="KW-1185">Reference proteome</keyword>
<name>A0A165DZS5_9BASI</name>
<evidence type="ECO:0000256" key="1">
    <source>
        <dbReference type="SAM" id="SignalP"/>
    </source>
</evidence>
<sequence length="246" mass="26084">MRSALPLLALACTPALAISLGLILPDSNVWTSLTFTMTVPPPPPPSVVTGPWFFWAGIQPPGGVVQPVLQWGEAPSNGWINNDNAPFPHIWQMVDWVVPSQGKNNDVSATTQGIWADEGAQIRSTVNYANGQWSQTSTVVSGGGSGYSVSETVSATQYFDVDETTNSDANFFVLESELYGDQIGDWNFDVTFTDITLTADTTDGVSALCGGATSHSDGNGFISITGFSLSGDGKTCHWDSMVLSPP</sequence>
<dbReference type="EMBL" id="KV424028">
    <property type="protein sequence ID" value="KZT53817.1"/>
    <property type="molecule type" value="Genomic_DNA"/>
</dbReference>
<protein>
    <recommendedName>
        <fullName evidence="4">Concanavalin A-like lectin/glucanase</fullName>
    </recommendedName>
</protein>
<feature type="chain" id="PRO_5007856910" description="Concanavalin A-like lectin/glucanase" evidence="1">
    <location>
        <begin position="18"/>
        <end position="246"/>
    </location>
</feature>